<feature type="domain" description="Transposase Helix-turn-helix" evidence="4">
    <location>
        <begin position="148"/>
        <end position="195"/>
    </location>
</feature>
<organism evidence="5 6">
    <name type="scientific">Merluccius polli</name>
    <name type="common">Benguela hake</name>
    <name type="synonym">Merluccius cadenati</name>
    <dbReference type="NCBI Taxonomy" id="89951"/>
    <lineage>
        <taxon>Eukaryota</taxon>
        <taxon>Metazoa</taxon>
        <taxon>Chordata</taxon>
        <taxon>Craniata</taxon>
        <taxon>Vertebrata</taxon>
        <taxon>Euteleostomi</taxon>
        <taxon>Actinopterygii</taxon>
        <taxon>Neopterygii</taxon>
        <taxon>Teleostei</taxon>
        <taxon>Neoteleostei</taxon>
        <taxon>Acanthomorphata</taxon>
        <taxon>Zeiogadaria</taxon>
        <taxon>Gadariae</taxon>
        <taxon>Gadiformes</taxon>
        <taxon>Gadoidei</taxon>
        <taxon>Merlucciidae</taxon>
        <taxon>Merluccius</taxon>
    </lineage>
</organism>
<evidence type="ECO:0000259" key="4">
    <source>
        <dbReference type="Pfam" id="PF13613"/>
    </source>
</evidence>
<evidence type="ECO:0000313" key="5">
    <source>
        <dbReference type="EMBL" id="KAK0143488.1"/>
    </source>
</evidence>
<feature type="domain" description="DDE Tnp4" evidence="3">
    <location>
        <begin position="227"/>
        <end position="355"/>
    </location>
</feature>
<dbReference type="EMBL" id="JAOPHQ010003413">
    <property type="protein sequence ID" value="KAK0143488.1"/>
    <property type="molecule type" value="Genomic_DNA"/>
</dbReference>
<keyword evidence="6" id="KW-1185">Reference proteome</keyword>
<dbReference type="GO" id="GO:0046872">
    <property type="term" value="F:metal ion binding"/>
    <property type="evidence" value="ECO:0007669"/>
    <property type="project" value="UniProtKB-KW"/>
</dbReference>
<dbReference type="Pfam" id="PF13359">
    <property type="entry name" value="DDE_Tnp_4"/>
    <property type="match status" value="1"/>
</dbReference>
<sequence length="360" mass="41333">MVKRCAWGTCNSDTRYPERLGDGIYFLPFPKPHLNRDKCLLWIKLCGRPQHQLNVEKINKDVYVCSKQPEEVQEHLHQHPPLELPSGEMEQELLTLSNISNYFRYCTGFTYDQFNDLCTVFAVPNTYTAPQTFVPLTYKRVDREINDMPLRHQLLLVLMKFHQNLELKDLAYRFQIPERSTGTLFNSWVDYMFGVLGELPAWPHRDTIISQMPDKYKINFGTTLAILDCTEVKIERPSSLVLQSQSFSNYKSTNTLKSLIACDPRGAIMFTSTLFTGSLSDKEIVNKSKFLDLLKTLISHSYLNQGDGVMVDKGFLIEKDLENIGLRVNIPPFAQSNTQMSAADVHKTLKFSASHTVDYV</sequence>
<dbReference type="Proteomes" id="UP001174136">
    <property type="component" value="Unassembled WGS sequence"/>
</dbReference>
<dbReference type="InterPro" id="IPR027805">
    <property type="entry name" value="Transposase_HTH_dom"/>
</dbReference>
<dbReference type="PANTHER" id="PTHR23080">
    <property type="entry name" value="THAP DOMAIN PROTEIN"/>
    <property type="match status" value="1"/>
</dbReference>
<comment type="cofactor">
    <cofactor evidence="1">
        <name>a divalent metal cation</name>
        <dbReference type="ChEBI" id="CHEBI:60240"/>
    </cofactor>
</comment>
<name>A0AA47MN75_MERPO</name>
<dbReference type="AlphaFoldDB" id="A0AA47MN75"/>
<dbReference type="Pfam" id="PF13613">
    <property type="entry name" value="HTH_Tnp_4"/>
    <property type="match status" value="1"/>
</dbReference>
<dbReference type="InterPro" id="IPR027806">
    <property type="entry name" value="HARBI1_dom"/>
</dbReference>
<evidence type="ECO:0000259" key="3">
    <source>
        <dbReference type="Pfam" id="PF13359"/>
    </source>
</evidence>
<accession>A0AA47MN75</accession>
<evidence type="ECO:0000313" key="6">
    <source>
        <dbReference type="Proteomes" id="UP001174136"/>
    </source>
</evidence>
<protein>
    <submittedName>
        <fullName evidence="5">Nuclease HARBI1</fullName>
    </submittedName>
</protein>
<gene>
    <name evidence="5" type="primary">harbi1_68</name>
    <name evidence="5" type="ORF">N1851_018400</name>
</gene>
<keyword evidence="2" id="KW-0479">Metal-binding</keyword>
<evidence type="ECO:0000256" key="1">
    <source>
        <dbReference type="ARBA" id="ARBA00001968"/>
    </source>
</evidence>
<comment type="caution">
    <text evidence="5">The sequence shown here is derived from an EMBL/GenBank/DDBJ whole genome shotgun (WGS) entry which is preliminary data.</text>
</comment>
<evidence type="ECO:0000256" key="2">
    <source>
        <dbReference type="ARBA" id="ARBA00022723"/>
    </source>
</evidence>
<reference evidence="5" key="1">
    <citation type="journal article" date="2023" name="Front. Mar. Sci.">
        <title>A new Merluccius polli reference genome to investigate the effects of global change in West African waters.</title>
        <authorList>
            <person name="Mateo J.L."/>
            <person name="Blanco-Fernandez C."/>
            <person name="Garcia-Vazquez E."/>
            <person name="Machado-Schiaffino G."/>
        </authorList>
    </citation>
    <scope>NUCLEOTIDE SEQUENCE</scope>
    <source>
        <strain evidence="5">C29</strain>
        <tissue evidence="5">Fin</tissue>
    </source>
</reference>
<proteinExistence type="predicted"/>